<feature type="non-terminal residue" evidence="7">
    <location>
        <position position="1"/>
    </location>
</feature>
<evidence type="ECO:0000256" key="5">
    <source>
        <dbReference type="SAM" id="MobiDB-lite"/>
    </source>
</evidence>
<dbReference type="InterPro" id="IPR016035">
    <property type="entry name" value="Acyl_Trfase/lysoPLipase"/>
</dbReference>
<dbReference type="Proteomes" id="UP000269721">
    <property type="component" value="Unassembled WGS sequence"/>
</dbReference>
<dbReference type="GO" id="GO:0016298">
    <property type="term" value="F:lipase activity"/>
    <property type="evidence" value="ECO:0007669"/>
    <property type="project" value="UniProtKB-ARBA"/>
</dbReference>
<dbReference type="GO" id="GO:0016042">
    <property type="term" value="P:lipid catabolic process"/>
    <property type="evidence" value="ECO:0007669"/>
    <property type="project" value="UniProtKB-KW"/>
</dbReference>
<dbReference type="EMBL" id="ML000362">
    <property type="protein sequence ID" value="RKO84210.1"/>
    <property type="molecule type" value="Genomic_DNA"/>
</dbReference>
<evidence type="ECO:0000256" key="3">
    <source>
        <dbReference type="ARBA" id="ARBA00023098"/>
    </source>
</evidence>
<feature type="domain" description="PNPLA" evidence="6">
    <location>
        <begin position="1"/>
        <end position="144"/>
    </location>
</feature>
<dbReference type="InterPro" id="IPR002641">
    <property type="entry name" value="PNPLA_dom"/>
</dbReference>
<reference evidence="8" key="1">
    <citation type="journal article" date="2018" name="Nat. Microbiol.">
        <title>Leveraging single-cell genomics to expand the fungal tree of life.</title>
        <authorList>
            <person name="Ahrendt S.R."/>
            <person name="Quandt C.A."/>
            <person name="Ciobanu D."/>
            <person name="Clum A."/>
            <person name="Salamov A."/>
            <person name="Andreopoulos B."/>
            <person name="Cheng J.F."/>
            <person name="Woyke T."/>
            <person name="Pelin A."/>
            <person name="Henrissat B."/>
            <person name="Reynolds N.K."/>
            <person name="Benny G.L."/>
            <person name="Smith M.E."/>
            <person name="James T.Y."/>
            <person name="Grigoriev I.V."/>
        </authorList>
    </citation>
    <scope>NUCLEOTIDE SEQUENCE [LARGE SCALE GENOMIC DNA]</scope>
</reference>
<feature type="region of interest" description="Disordered" evidence="5">
    <location>
        <begin position="290"/>
        <end position="312"/>
    </location>
</feature>
<protein>
    <submittedName>
        <fullName evidence="7">Acyl transferase/acyl hydrolase/lysophospholipase</fullName>
    </submittedName>
</protein>
<dbReference type="Gene3D" id="3.40.1090.10">
    <property type="entry name" value="Cytosolic phospholipase A2 catalytic domain"/>
    <property type="match status" value="1"/>
</dbReference>
<dbReference type="GO" id="GO:0016740">
    <property type="term" value="F:transferase activity"/>
    <property type="evidence" value="ECO:0007669"/>
    <property type="project" value="UniProtKB-KW"/>
</dbReference>
<evidence type="ECO:0000256" key="4">
    <source>
        <dbReference type="PROSITE-ProRule" id="PRU01161"/>
    </source>
</evidence>
<dbReference type="InterPro" id="IPR050301">
    <property type="entry name" value="NTE"/>
</dbReference>
<evidence type="ECO:0000256" key="2">
    <source>
        <dbReference type="ARBA" id="ARBA00022963"/>
    </source>
</evidence>
<keyword evidence="1 7" id="KW-0378">Hydrolase</keyword>
<dbReference type="PANTHER" id="PTHR14226">
    <property type="entry name" value="NEUROPATHY TARGET ESTERASE/SWISS CHEESE D.MELANOGASTER"/>
    <property type="match status" value="1"/>
</dbReference>
<dbReference type="GO" id="GO:0046486">
    <property type="term" value="P:glycerolipid metabolic process"/>
    <property type="evidence" value="ECO:0007669"/>
    <property type="project" value="UniProtKB-ARBA"/>
</dbReference>
<evidence type="ECO:0000259" key="6">
    <source>
        <dbReference type="PROSITE" id="PS51635"/>
    </source>
</evidence>
<dbReference type="Pfam" id="PF01734">
    <property type="entry name" value="Patatin"/>
    <property type="match status" value="1"/>
</dbReference>
<sequence>GIFAKGGVDLKAFATKGAKGNLRRKLFRFLTHGYLMDVKVLEDCVRSNVGDITFEEAYGRTKRVLNITVSSARKNEVPRLLNYLTAPNVLIWSAACASAAVIGLYESVDLLAKDRAGNIVQWSPSTIKWGDVTLESESPEMRLAELFNVNHFILSQADPSVALNRGPQSKSGGITAKLSSLARSEMRHRMYQLGQLGVIPQYMHALFDQRTQGHVTISPPLTSKDFYTIFSNPTYDSLNYWILKGEQSTWPSLSFIRSRMKIELALDKGILIVERFHTGFMYSIPFSHSSSHSPDGPILPTHPPKFSTIPEP</sequence>
<comment type="caution">
    <text evidence="4">Lacks conserved residue(s) required for the propagation of feature annotation.</text>
</comment>
<keyword evidence="2" id="KW-0442">Lipid degradation</keyword>
<proteinExistence type="predicted"/>
<gene>
    <name evidence="7" type="ORF">BDK51DRAFT_29820</name>
</gene>
<dbReference type="SUPFAM" id="SSF52151">
    <property type="entry name" value="FabD/lysophospholipase-like"/>
    <property type="match status" value="1"/>
</dbReference>
<keyword evidence="7" id="KW-0808">Transferase</keyword>
<dbReference type="AlphaFoldDB" id="A0A4P9W0X2"/>
<dbReference type="GO" id="GO:0052689">
    <property type="term" value="F:carboxylic ester hydrolase activity"/>
    <property type="evidence" value="ECO:0007669"/>
    <property type="project" value="UniProtKB-ARBA"/>
</dbReference>
<keyword evidence="8" id="KW-1185">Reference proteome</keyword>
<dbReference type="PANTHER" id="PTHR14226:SF44">
    <property type="entry name" value="TRIACYLGLYCEROL LIPASE 3"/>
    <property type="match status" value="1"/>
</dbReference>
<evidence type="ECO:0000313" key="7">
    <source>
        <dbReference type="EMBL" id="RKO84210.1"/>
    </source>
</evidence>
<accession>A0A4P9W0X2</accession>
<evidence type="ECO:0000256" key="1">
    <source>
        <dbReference type="ARBA" id="ARBA00022801"/>
    </source>
</evidence>
<organism evidence="7 8">
    <name type="scientific">Blyttiomyces helicus</name>
    <dbReference type="NCBI Taxonomy" id="388810"/>
    <lineage>
        <taxon>Eukaryota</taxon>
        <taxon>Fungi</taxon>
        <taxon>Fungi incertae sedis</taxon>
        <taxon>Chytridiomycota</taxon>
        <taxon>Chytridiomycota incertae sedis</taxon>
        <taxon>Chytridiomycetes</taxon>
        <taxon>Chytridiomycetes incertae sedis</taxon>
        <taxon>Blyttiomyces</taxon>
    </lineage>
</organism>
<dbReference type="OrthoDB" id="10049244at2759"/>
<evidence type="ECO:0000313" key="8">
    <source>
        <dbReference type="Proteomes" id="UP000269721"/>
    </source>
</evidence>
<keyword evidence="3" id="KW-0443">Lipid metabolism</keyword>
<name>A0A4P9W0X2_9FUNG</name>
<dbReference type="PROSITE" id="PS51635">
    <property type="entry name" value="PNPLA"/>
    <property type="match status" value="1"/>
</dbReference>